<feature type="region of interest" description="Disordered" evidence="1">
    <location>
        <begin position="294"/>
        <end position="314"/>
    </location>
</feature>
<dbReference type="HOGENOM" id="CLU_058288_0_0_1"/>
<dbReference type="AlphaFoldDB" id="A0A0C3QFE1"/>
<evidence type="ECO:0000256" key="1">
    <source>
        <dbReference type="SAM" id="MobiDB-lite"/>
    </source>
</evidence>
<protein>
    <submittedName>
        <fullName evidence="2">Uncharacterized protein</fullName>
    </submittedName>
</protein>
<accession>A0A0C3QFE1</accession>
<reference evidence="2 3" key="1">
    <citation type="submission" date="2014-04" db="EMBL/GenBank/DDBJ databases">
        <authorList>
            <consortium name="DOE Joint Genome Institute"/>
            <person name="Kuo A."/>
            <person name="Girlanda M."/>
            <person name="Perotto S."/>
            <person name="Kohler A."/>
            <person name="Nagy L.G."/>
            <person name="Floudas D."/>
            <person name="Copeland A."/>
            <person name="Barry K.W."/>
            <person name="Cichocki N."/>
            <person name="Veneault-Fourrey C."/>
            <person name="LaButti K."/>
            <person name="Lindquist E.A."/>
            <person name="Lipzen A."/>
            <person name="Lundell T."/>
            <person name="Morin E."/>
            <person name="Murat C."/>
            <person name="Sun H."/>
            <person name="Tunlid A."/>
            <person name="Henrissat B."/>
            <person name="Grigoriev I.V."/>
            <person name="Hibbett D.S."/>
            <person name="Martin F."/>
            <person name="Nordberg H.P."/>
            <person name="Cantor M.N."/>
            <person name="Hua S.X."/>
        </authorList>
    </citation>
    <scope>NUCLEOTIDE SEQUENCE [LARGE SCALE GENOMIC DNA]</scope>
    <source>
        <strain evidence="2 3">MUT 4182</strain>
    </source>
</reference>
<name>A0A0C3QFE1_9AGAM</name>
<keyword evidence="3" id="KW-1185">Reference proteome</keyword>
<sequence>MATKPHRFEQLAVITRELHKGLPFRLRPDFSGDFVDAKIVSGGQWLVTLSIEWDESWEPPWQSFVRFWQIAHPVQKNFKCVAKMKLPDNHTPHEARLQPGDGHLDLLVFVSTFQTGRPHDGGYIQVLRITLAAEDPQFSLVAELGTDKCCTGMRLQHGNVVAGFYVPGVNRTEAFVWNWKNGAKVEVSSPEGGKNWFLVVSETISILWNANNRYIEVHWSTKSERPDEEHRYLPLPPDTFSDPQVLQAIFPFTDECRKSFGYPYQVALAHLEHETLRIEIDNLGAGRVSFTRYPKDNTYMQNPNDPDDPFGSDSEVPKSFVQTVKGHLVDMSSSGRLTAYFASDSEGDTKIGESISYVAFTNLNSRDPEPHFPFLCPFSGVAGSVSESGDFYIWEVR</sequence>
<gene>
    <name evidence="2" type="ORF">M407DRAFT_26649</name>
</gene>
<proteinExistence type="predicted"/>
<evidence type="ECO:0000313" key="3">
    <source>
        <dbReference type="Proteomes" id="UP000054248"/>
    </source>
</evidence>
<dbReference type="EMBL" id="KN823072">
    <property type="protein sequence ID" value="KIO23949.1"/>
    <property type="molecule type" value="Genomic_DNA"/>
</dbReference>
<evidence type="ECO:0000313" key="2">
    <source>
        <dbReference type="EMBL" id="KIO23949.1"/>
    </source>
</evidence>
<organism evidence="2 3">
    <name type="scientific">Tulasnella calospora MUT 4182</name>
    <dbReference type="NCBI Taxonomy" id="1051891"/>
    <lineage>
        <taxon>Eukaryota</taxon>
        <taxon>Fungi</taxon>
        <taxon>Dikarya</taxon>
        <taxon>Basidiomycota</taxon>
        <taxon>Agaricomycotina</taxon>
        <taxon>Agaricomycetes</taxon>
        <taxon>Cantharellales</taxon>
        <taxon>Tulasnellaceae</taxon>
        <taxon>Tulasnella</taxon>
    </lineage>
</organism>
<dbReference type="OrthoDB" id="3224806at2759"/>
<dbReference type="Proteomes" id="UP000054248">
    <property type="component" value="Unassembled WGS sequence"/>
</dbReference>
<reference evidence="3" key="2">
    <citation type="submission" date="2015-01" db="EMBL/GenBank/DDBJ databases">
        <title>Evolutionary Origins and Diversification of the Mycorrhizal Mutualists.</title>
        <authorList>
            <consortium name="DOE Joint Genome Institute"/>
            <consortium name="Mycorrhizal Genomics Consortium"/>
            <person name="Kohler A."/>
            <person name="Kuo A."/>
            <person name="Nagy L.G."/>
            <person name="Floudas D."/>
            <person name="Copeland A."/>
            <person name="Barry K.W."/>
            <person name="Cichocki N."/>
            <person name="Veneault-Fourrey C."/>
            <person name="LaButti K."/>
            <person name="Lindquist E.A."/>
            <person name="Lipzen A."/>
            <person name="Lundell T."/>
            <person name="Morin E."/>
            <person name="Murat C."/>
            <person name="Riley R."/>
            <person name="Ohm R."/>
            <person name="Sun H."/>
            <person name="Tunlid A."/>
            <person name="Henrissat B."/>
            <person name="Grigoriev I.V."/>
            <person name="Hibbett D.S."/>
            <person name="Martin F."/>
        </authorList>
    </citation>
    <scope>NUCLEOTIDE SEQUENCE [LARGE SCALE GENOMIC DNA]</scope>
    <source>
        <strain evidence="3">MUT 4182</strain>
    </source>
</reference>